<proteinExistence type="predicted"/>
<sequence>MAILTAAPLQNLKVVMAGFEGVFQWQTEAPVAAHLHFIAKGVLLSRGDHSHIAPRLAAPLDRHISITDEDVLGISHGGPGVGQRFAGFGLACFGKVGFISHGREPSASAAMVQAFVRPALAVCLPVITDSSDERPYGLFLHFLRTTTACAFAYKSLRIGRLVHFWPAP</sequence>
<gene>
    <name evidence="1" type="ORF">BK665_23725</name>
</gene>
<dbReference type="EMBL" id="MOBP01000016">
    <property type="protein sequence ID" value="RON49035.1"/>
    <property type="molecule type" value="Genomic_DNA"/>
</dbReference>
<accession>A0A423KAA6</accession>
<name>A0A423KAA6_9PSED</name>
<organism evidence="1 2">
    <name type="scientific">Pseudomonas frederiksbergensis</name>
    <dbReference type="NCBI Taxonomy" id="104087"/>
    <lineage>
        <taxon>Bacteria</taxon>
        <taxon>Pseudomonadati</taxon>
        <taxon>Pseudomonadota</taxon>
        <taxon>Gammaproteobacteria</taxon>
        <taxon>Pseudomonadales</taxon>
        <taxon>Pseudomonadaceae</taxon>
        <taxon>Pseudomonas</taxon>
    </lineage>
</organism>
<comment type="caution">
    <text evidence="1">The sequence shown here is derived from an EMBL/GenBank/DDBJ whole genome shotgun (WGS) entry which is preliminary data.</text>
</comment>
<dbReference type="Proteomes" id="UP000283627">
    <property type="component" value="Unassembled WGS sequence"/>
</dbReference>
<evidence type="ECO:0000313" key="1">
    <source>
        <dbReference type="EMBL" id="RON49035.1"/>
    </source>
</evidence>
<dbReference type="AlphaFoldDB" id="A0A423KAA6"/>
<evidence type="ECO:0000313" key="2">
    <source>
        <dbReference type="Proteomes" id="UP000283627"/>
    </source>
</evidence>
<reference evidence="1 2" key="1">
    <citation type="submission" date="2016-10" db="EMBL/GenBank/DDBJ databases">
        <title>Comparative genome analysis of multiple Pseudomonas spp. focuses on biocontrol and plant growth promoting traits.</title>
        <authorList>
            <person name="Tao X.-Y."/>
            <person name="Taylor C.G."/>
        </authorList>
    </citation>
    <scope>NUCLEOTIDE SEQUENCE [LARGE SCALE GENOMIC DNA]</scope>
    <source>
        <strain evidence="1 2">39A2</strain>
    </source>
</reference>
<protein>
    <submittedName>
        <fullName evidence="1">Uncharacterized protein</fullName>
    </submittedName>
</protein>